<reference evidence="9 10" key="1">
    <citation type="submission" date="2015-08" db="EMBL/GenBank/DDBJ databases">
        <title>Genomes of Paenibacillus riograndensis.</title>
        <authorList>
            <person name="Sant'Anna F.H."/>
            <person name="Souza R."/>
            <person name="Ambrosini A."/>
            <person name="Bach E."/>
            <person name="Fernandes G."/>
            <person name="Balsanelli E."/>
            <person name="Baura V.A."/>
            <person name="Pedrosa F.O."/>
            <person name="Souza E.M."/>
            <person name="Passaglia L."/>
        </authorList>
    </citation>
    <scope>NUCLEOTIDE SEQUENCE [LARGE SCALE GENOMIC DNA]</scope>
    <source>
        <strain evidence="9 10">CAS34</strain>
    </source>
</reference>
<dbReference type="InterPro" id="IPR003416">
    <property type="entry name" value="MgtC/SapB/SrpB/YhiD_fam"/>
</dbReference>
<dbReference type="Pfam" id="PF02308">
    <property type="entry name" value="MgtC"/>
    <property type="match status" value="1"/>
</dbReference>
<evidence type="ECO:0000313" key="10">
    <source>
        <dbReference type="Proteomes" id="UP000070475"/>
    </source>
</evidence>
<keyword evidence="3" id="KW-1003">Cell membrane</keyword>
<feature type="transmembrane region" description="Helical" evidence="7">
    <location>
        <begin position="73"/>
        <end position="92"/>
    </location>
</feature>
<accession>A0A132TXE4</accession>
<comment type="similarity">
    <text evidence="2">Belongs to the MgtC/SapB family.</text>
</comment>
<keyword evidence="10" id="KW-1185">Reference proteome</keyword>
<dbReference type="Proteomes" id="UP000070475">
    <property type="component" value="Unassembled WGS sequence"/>
</dbReference>
<evidence type="ECO:0000256" key="1">
    <source>
        <dbReference type="ARBA" id="ARBA00004651"/>
    </source>
</evidence>
<sequence length="231" mass="25159">MADPWHIGMIELSARLVTATALGGLIGYEREMHQHAAGLRTNTLVCLGSSLIMLLSIYGFNAFRMEANVQTDPARLAAQVISGIGFLGAGTIMKTGVSIKGLTTAATLWVVAGIGLAIGAGFYYPAVLTCGLVLLALKILNHVEHRYLSANKPRVASMKIKEGSCTFNEICEYMTEKKIIIKTISVERSIHAEECIHHITFRIASLKHDQFSGLLRKINEADDVLSFKIDN</sequence>
<protein>
    <recommendedName>
        <fullName evidence="8">MgtC/SapB/SrpB/YhiD N-terminal domain-containing protein</fullName>
    </recommendedName>
</protein>
<proteinExistence type="inferred from homology"/>
<keyword evidence="4 7" id="KW-0812">Transmembrane</keyword>
<evidence type="ECO:0000256" key="4">
    <source>
        <dbReference type="ARBA" id="ARBA00022692"/>
    </source>
</evidence>
<feature type="transmembrane region" description="Helical" evidence="7">
    <location>
        <begin position="122"/>
        <end position="140"/>
    </location>
</feature>
<keyword evidence="6 7" id="KW-0472">Membrane</keyword>
<dbReference type="PATRIC" id="fig|483937.3.peg.1422"/>
<comment type="caution">
    <text evidence="9">The sequence shown here is derived from an EMBL/GenBank/DDBJ whole genome shotgun (WGS) entry which is preliminary data.</text>
</comment>
<dbReference type="RefSeq" id="WP_060861218.1">
    <property type="nucleotide sequence ID" value="NZ_LIRB01000133.1"/>
</dbReference>
<evidence type="ECO:0000256" key="6">
    <source>
        <dbReference type="ARBA" id="ARBA00023136"/>
    </source>
</evidence>
<dbReference type="OrthoDB" id="9811198at2"/>
<dbReference type="GO" id="GO:0005886">
    <property type="term" value="C:plasma membrane"/>
    <property type="evidence" value="ECO:0007669"/>
    <property type="project" value="UniProtKB-SubCell"/>
</dbReference>
<comment type="subcellular location">
    <subcellularLocation>
        <location evidence="1">Cell membrane</location>
        <topology evidence="1">Multi-pass membrane protein</topology>
    </subcellularLocation>
</comment>
<organism evidence="9 10">
    <name type="scientific">Paenibacillus riograndensis</name>
    <dbReference type="NCBI Taxonomy" id="483937"/>
    <lineage>
        <taxon>Bacteria</taxon>
        <taxon>Bacillati</taxon>
        <taxon>Bacillota</taxon>
        <taxon>Bacilli</taxon>
        <taxon>Bacillales</taxon>
        <taxon>Paenibacillaceae</taxon>
        <taxon>Paenibacillus</taxon>
        <taxon>Paenibacillus sonchi group</taxon>
    </lineage>
</organism>
<evidence type="ECO:0000256" key="2">
    <source>
        <dbReference type="ARBA" id="ARBA00009298"/>
    </source>
</evidence>
<feature type="transmembrane region" description="Helical" evidence="7">
    <location>
        <begin position="41"/>
        <end position="61"/>
    </location>
</feature>
<keyword evidence="5 7" id="KW-1133">Transmembrane helix</keyword>
<evidence type="ECO:0000256" key="5">
    <source>
        <dbReference type="ARBA" id="ARBA00022989"/>
    </source>
</evidence>
<evidence type="ECO:0000259" key="8">
    <source>
        <dbReference type="Pfam" id="PF02308"/>
    </source>
</evidence>
<evidence type="ECO:0000256" key="3">
    <source>
        <dbReference type="ARBA" id="ARBA00022475"/>
    </source>
</evidence>
<dbReference type="EMBL" id="LIRB01000133">
    <property type="protein sequence ID" value="KWX75894.1"/>
    <property type="molecule type" value="Genomic_DNA"/>
</dbReference>
<gene>
    <name evidence="9" type="ORF">AMQ84_16185</name>
</gene>
<dbReference type="PANTHER" id="PTHR33778:SF1">
    <property type="entry name" value="MAGNESIUM TRANSPORTER YHID-RELATED"/>
    <property type="match status" value="1"/>
</dbReference>
<dbReference type="InterPro" id="IPR049177">
    <property type="entry name" value="MgtC_SapB_SrpB_YhiD_N"/>
</dbReference>
<dbReference type="AlphaFoldDB" id="A0A132TXE4"/>
<dbReference type="PRINTS" id="PR01837">
    <property type="entry name" value="MGTCSAPBPROT"/>
</dbReference>
<name>A0A132TXE4_9BACL</name>
<evidence type="ECO:0000313" key="9">
    <source>
        <dbReference type="EMBL" id="KWX75894.1"/>
    </source>
</evidence>
<evidence type="ECO:0000256" key="7">
    <source>
        <dbReference type="SAM" id="Phobius"/>
    </source>
</evidence>
<dbReference type="PANTHER" id="PTHR33778">
    <property type="entry name" value="PROTEIN MGTC"/>
    <property type="match status" value="1"/>
</dbReference>
<feature type="domain" description="MgtC/SapB/SrpB/YhiD N-terminal" evidence="8">
    <location>
        <begin position="16"/>
        <end position="145"/>
    </location>
</feature>